<dbReference type="SUPFAM" id="SSF46955">
    <property type="entry name" value="Putative DNA-binding domain"/>
    <property type="match status" value="1"/>
</dbReference>
<dbReference type="GO" id="GO:0003700">
    <property type="term" value="F:DNA-binding transcription factor activity"/>
    <property type="evidence" value="ECO:0007669"/>
    <property type="project" value="InterPro"/>
</dbReference>
<proteinExistence type="predicted"/>
<accession>A0A255GCA5</accession>
<protein>
    <recommendedName>
        <fullName evidence="3">HTH merR-type domain-containing protein</fullName>
    </recommendedName>
</protein>
<feature type="compositionally biased region" description="Pro residues" evidence="2">
    <location>
        <begin position="103"/>
        <end position="125"/>
    </location>
</feature>
<keyword evidence="5" id="KW-1185">Reference proteome</keyword>
<dbReference type="EMBL" id="NMVO01000016">
    <property type="protein sequence ID" value="OYO10524.1"/>
    <property type="molecule type" value="Genomic_DNA"/>
</dbReference>
<evidence type="ECO:0000259" key="3">
    <source>
        <dbReference type="PROSITE" id="PS50937"/>
    </source>
</evidence>
<evidence type="ECO:0000256" key="2">
    <source>
        <dbReference type="SAM" id="MobiDB-lite"/>
    </source>
</evidence>
<evidence type="ECO:0000313" key="4">
    <source>
        <dbReference type="EMBL" id="OYO10524.1"/>
    </source>
</evidence>
<dbReference type="PROSITE" id="PS50937">
    <property type="entry name" value="HTH_MERR_2"/>
    <property type="match status" value="1"/>
</dbReference>
<organism evidence="4 5">
    <name type="scientific">Enemella evansiae</name>
    <dbReference type="NCBI Taxonomy" id="2016499"/>
    <lineage>
        <taxon>Bacteria</taxon>
        <taxon>Bacillati</taxon>
        <taxon>Actinomycetota</taxon>
        <taxon>Actinomycetes</taxon>
        <taxon>Propionibacteriales</taxon>
        <taxon>Propionibacteriaceae</taxon>
        <taxon>Enemella</taxon>
    </lineage>
</organism>
<dbReference type="CDD" id="cd00592">
    <property type="entry name" value="HTH_MerR-like"/>
    <property type="match status" value="1"/>
</dbReference>
<dbReference type="PANTHER" id="PTHR30204:SF89">
    <property type="entry name" value="HTH MERR-TYPE DOMAIN-CONTAINING PROTEIN"/>
    <property type="match status" value="1"/>
</dbReference>
<dbReference type="PANTHER" id="PTHR30204">
    <property type="entry name" value="REDOX-CYCLING DRUG-SENSING TRANSCRIPTIONAL ACTIVATOR SOXR"/>
    <property type="match status" value="1"/>
</dbReference>
<dbReference type="Pfam" id="PF13411">
    <property type="entry name" value="MerR_1"/>
    <property type="match status" value="1"/>
</dbReference>
<name>A0A255GCA5_9ACTN</name>
<dbReference type="InterPro" id="IPR009061">
    <property type="entry name" value="DNA-bd_dom_put_sf"/>
</dbReference>
<evidence type="ECO:0000256" key="1">
    <source>
        <dbReference type="ARBA" id="ARBA00023125"/>
    </source>
</evidence>
<dbReference type="SMART" id="SM00422">
    <property type="entry name" value="HTH_MERR"/>
    <property type="match status" value="1"/>
</dbReference>
<dbReference type="Proteomes" id="UP000215896">
    <property type="component" value="Unassembled WGS sequence"/>
</dbReference>
<dbReference type="InterPro" id="IPR000551">
    <property type="entry name" value="MerR-type_HTH_dom"/>
</dbReference>
<feature type="domain" description="HTH merR-type" evidence="3">
    <location>
        <begin position="21"/>
        <end position="79"/>
    </location>
</feature>
<feature type="region of interest" description="Disordered" evidence="2">
    <location>
        <begin position="83"/>
        <end position="126"/>
    </location>
</feature>
<evidence type="ECO:0000313" key="5">
    <source>
        <dbReference type="Proteomes" id="UP000215896"/>
    </source>
</evidence>
<dbReference type="InterPro" id="IPR047057">
    <property type="entry name" value="MerR_fam"/>
</dbReference>
<dbReference type="Gene3D" id="1.10.1660.10">
    <property type="match status" value="1"/>
</dbReference>
<reference evidence="4 5" key="1">
    <citation type="submission" date="2017-07" db="EMBL/GenBank/DDBJ databases">
        <title>Draft whole genome sequences of clinical Proprionibacteriaceae strains.</title>
        <authorList>
            <person name="Bernier A.-M."/>
            <person name="Bernard K."/>
            <person name="Domingo M.-C."/>
        </authorList>
    </citation>
    <scope>NUCLEOTIDE SEQUENCE [LARGE SCALE GENOMIC DNA]</scope>
    <source>
        <strain evidence="4 5">NML 030167</strain>
    </source>
</reference>
<gene>
    <name evidence="4" type="ORF">CGZ94_16035</name>
</gene>
<dbReference type="OrthoDB" id="3191171at2"/>
<keyword evidence="1" id="KW-0238">DNA-binding</keyword>
<dbReference type="GO" id="GO:0003677">
    <property type="term" value="F:DNA binding"/>
    <property type="evidence" value="ECO:0007669"/>
    <property type="project" value="UniProtKB-KW"/>
</dbReference>
<dbReference type="RefSeq" id="WP_094358296.1">
    <property type="nucleotide sequence ID" value="NZ_NMVK01000016.1"/>
</dbReference>
<comment type="caution">
    <text evidence="4">The sequence shown here is derived from an EMBL/GenBank/DDBJ whole genome shotgun (WGS) entry which is preliminary data.</text>
</comment>
<dbReference type="AlphaFoldDB" id="A0A255GCA5"/>
<sequence length="239" mass="26673">MAPGMRSIGQVLTILKTEFPDISISKIRFLESEGLVSPERAPSGYRRYADTDVERLRYILSVQKNHYLPLKVIREHLDMMDRGMAPPRLESPRPTVSPEQPNGGPPPAGVAPAPPRPPAGQPPRPLRMSRRELLEASGLTEPALVELEKEHIIAPRRGTTFYNRDAVTIAIAARRLAEFGIDARHLRQVKSFASREYGLIEQAVAPFQRRAGANRNVARDATQLMIHVHAAMMRIAADR</sequence>